<organism evidence="8 9">
    <name type="scientific">Aspergillus sclerotialis</name>
    <dbReference type="NCBI Taxonomy" id="2070753"/>
    <lineage>
        <taxon>Eukaryota</taxon>
        <taxon>Fungi</taxon>
        <taxon>Dikarya</taxon>
        <taxon>Ascomycota</taxon>
        <taxon>Pezizomycotina</taxon>
        <taxon>Eurotiomycetes</taxon>
        <taxon>Eurotiomycetidae</taxon>
        <taxon>Eurotiales</taxon>
        <taxon>Aspergillaceae</taxon>
        <taxon>Aspergillus</taxon>
        <taxon>Aspergillus subgen. Polypaecilum</taxon>
    </lineage>
</organism>
<evidence type="ECO:0000256" key="2">
    <source>
        <dbReference type="ARBA" id="ARBA00022574"/>
    </source>
</evidence>
<evidence type="ECO:0000256" key="3">
    <source>
        <dbReference type="ARBA" id="ARBA00022694"/>
    </source>
</evidence>
<keyword evidence="9" id="KW-1185">Reference proteome</keyword>
<evidence type="ECO:0000256" key="1">
    <source>
        <dbReference type="ARBA" id="ARBA00004123"/>
    </source>
</evidence>
<evidence type="ECO:0000313" key="9">
    <source>
        <dbReference type="Proteomes" id="UP000266188"/>
    </source>
</evidence>
<dbReference type="PANTHER" id="PTHR16288:SF0">
    <property type="entry name" value="TRNA (GUANINE-N(7)-)-METHYLTRANSFERASE NON-CATALYTIC SUBUNIT WDR4"/>
    <property type="match status" value="1"/>
</dbReference>
<dbReference type="GO" id="GO:0106004">
    <property type="term" value="P:tRNA (guanine-N7)-methylation"/>
    <property type="evidence" value="ECO:0007669"/>
    <property type="project" value="UniProtKB-UniRule"/>
</dbReference>
<proteinExistence type="inferred from homology"/>
<dbReference type="STRING" id="2070753.A0A3A2ZS66"/>
<dbReference type="InterPro" id="IPR028884">
    <property type="entry name" value="Trm82"/>
</dbReference>
<keyword evidence="5 6" id="KW-0539">Nucleus</keyword>
<evidence type="ECO:0000313" key="8">
    <source>
        <dbReference type="EMBL" id="RJE25550.1"/>
    </source>
</evidence>
<dbReference type="InterPro" id="IPR015943">
    <property type="entry name" value="WD40/YVTN_repeat-like_dom_sf"/>
</dbReference>
<dbReference type="SMART" id="SM00320">
    <property type="entry name" value="WD40"/>
    <property type="match status" value="3"/>
</dbReference>
<comment type="subcellular location">
    <subcellularLocation>
        <location evidence="1 6">Nucleus</location>
    </subcellularLocation>
</comment>
<comment type="caution">
    <text evidence="8">The sequence shown here is derived from an EMBL/GenBank/DDBJ whole genome shotgun (WGS) entry which is preliminary data.</text>
</comment>
<evidence type="ECO:0000256" key="6">
    <source>
        <dbReference type="HAMAP-Rule" id="MF_03056"/>
    </source>
</evidence>
<accession>A0A3A2ZS66</accession>
<feature type="compositionally biased region" description="Basic and acidic residues" evidence="7">
    <location>
        <begin position="81"/>
        <end position="99"/>
    </location>
</feature>
<feature type="compositionally biased region" description="Low complexity" evidence="7">
    <location>
        <begin position="58"/>
        <end position="71"/>
    </location>
</feature>
<reference evidence="9" key="1">
    <citation type="submission" date="2017-02" db="EMBL/GenBank/DDBJ databases">
        <authorList>
            <person name="Tafer H."/>
            <person name="Lopandic K."/>
        </authorList>
    </citation>
    <scope>NUCLEOTIDE SEQUENCE [LARGE SCALE GENOMIC DNA]</scope>
    <source>
        <strain evidence="9">CBS 366.77</strain>
    </source>
</reference>
<keyword evidence="4 6" id="KW-0677">Repeat</keyword>
<dbReference type="GO" id="GO:0005634">
    <property type="term" value="C:nucleus"/>
    <property type="evidence" value="ECO:0007669"/>
    <property type="project" value="UniProtKB-SubCell"/>
</dbReference>
<protein>
    <submittedName>
        <fullName evidence="8">Uncharacterized protein</fullName>
    </submittedName>
</protein>
<dbReference type="GO" id="GO:0043527">
    <property type="term" value="C:tRNA methyltransferase complex"/>
    <property type="evidence" value="ECO:0007669"/>
    <property type="project" value="TreeGrafter"/>
</dbReference>
<dbReference type="Gene3D" id="2.130.10.10">
    <property type="entry name" value="YVTN repeat-like/Quinoprotein amine dehydrogenase"/>
    <property type="match status" value="1"/>
</dbReference>
<name>A0A3A2ZS66_9EURO</name>
<gene>
    <name evidence="8" type="ORF">PHISCL_02090</name>
</gene>
<dbReference type="GO" id="GO:0005829">
    <property type="term" value="C:cytosol"/>
    <property type="evidence" value="ECO:0007669"/>
    <property type="project" value="TreeGrafter"/>
</dbReference>
<dbReference type="OrthoDB" id="339900at2759"/>
<dbReference type="AlphaFoldDB" id="A0A3A2ZS66"/>
<dbReference type="SUPFAM" id="SSF50978">
    <property type="entry name" value="WD40 repeat-like"/>
    <property type="match status" value="1"/>
</dbReference>
<keyword evidence="2 6" id="KW-0853">WD repeat</keyword>
<comment type="similarity">
    <text evidence="6">Belongs to the WD repeat TRM82 family.</text>
</comment>
<evidence type="ECO:0000256" key="4">
    <source>
        <dbReference type="ARBA" id="ARBA00022737"/>
    </source>
</evidence>
<keyword evidence="3 6" id="KW-0819">tRNA processing</keyword>
<dbReference type="EMBL" id="MVGC01000044">
    <property type="protein sequence ID" value="RJE25550.1"/>
    <property type="molecule type" value="Genomic_DNA"/>
</dbReference>
<dbReference type="Proteomes" id="UP000266188">
    <property type="component" value="Unassembled WGS sequence"/>
</dbReference>
<dbReference type="PANTHER" id="PTHR16288">
    <property type="entry name" value="WD40 REPEAT PROTEIN 4"/>
    <property type="match status" value="1"/>
</dbReference>
<dbReference type="UniPathway" id="UPA00989"/>
<dbReference type="HAMAP" id="MF_03056">
    <property type="entry name" value="TRM82"/>
    <property type="match status" value="1"/>
</dbReference>
<feature type="region of interest" description="Disordered" evidence="7">
    <location>
        <begin position="55"/>
        <end position="106"/>
    </location>
</feature>
<sequence length="509" mass="55065">MAGNLQHPFQCVQFIERQSSGLQDLLVASAGSRVYSYAVGNGQRLAVWPQNVESVNNESTGSTGPESSSDSQAPPEKKRKVSSENEQNEHSKSATESSDKSQPSVTWSTVPLLVPSSDGRHLVALTGEDKTIRVLKVAEDGTLEQISARSMPKRPSSIVLAGDDSTILSADKFGDVYSLPLIPSDNPARIQRNLRQAKVSAPVASNLTVHTKRNLASLEQQKKYLEQNGSQEKPGPDFEHQLLLGHVSLLTDLAFVSLQSESSNNKRSYVLTADKDEHIRVSRGPPQSHVIENYCLGHNSFVSSLCIPQWAPEFLVSGGGDGYLIVWKWLEGRIIERVSILDETSENKEVAVRGIWAASLSESADPSKVSNVILVAIDGSSKLLSYALEADGTLKSHSPIQVSGNVLSVSSMDRNGMILVSIDSVREAGSTQTWRTNPASAQTLVEAFGVKPETGGLQWEPITEGMASSINAQGTSSVPATISEKQKQEMNESLYNLGNLRKRGFGDDD</sequence>
<comment type="pathway">
    <text evidence="6">tRNA modification; N(7)-methylguanine-tRNA biosynthesis.</text>
</comment>
<evidence type="ECO:0000256" key="5">
    <source>
        <dbReference type="ARBA" id="ARBA00023242"/>
    </source>
</evidence>
<comment type="function">
    <text evidence="6">Required for the formation of N(7)-methylguanine at position 46 (m7G46) in tRNA. In the complex, it is required to stabilize and induce conformational changes of the catalytic subunit.</text>
</comment>
<evidence type="ECO:0000256" key="7">
    <source>
        <dbReference type="SAM" id="MobiDB-lite"/>
    </source>
</evidence>
<dbReference type="InterPro" id="IPR036322">
    <property type="entry name" value="WD40_repeat_dom_sf"/>
</dbReference>
<dbReference type="InterPro" id="IPR001680">
    <property type="entry name" value="WD40_rpt"/>
</dbReference>